<keyword evidence="1" id="KW-1185">Reference proteome</keyword>
<reference evidence="2" key="3">
    <citation type="submission" date="2016-06" db="UniProtKB">
        <authorList>
            <consortium name="WormBaseParasite"/>
        </authorList>
    </citation>
    <scope>IDENTIFICATION</scope>
</reference>
<sequence>MQYTASISPPARYLVIAWNGFQNSIGSYPSKIVHLQIIPLDEKLKPIPSLYNDNIAAQITKDYKVEELCK</sequence>
<evidence type="ECO:0000313" key="2">
    <source>
        <dbReference type="WBParaSite" id="GPLIN_000568500"/>
    </source>
</evidence>
<evidence type="ECO:0000313" key="1">
    <source>
        <dbReference type="Proteomes" id="UP000050741"/>
    </source>
</evidence>
<dbReference type="Proteomes" id="UP000050741">
    <property type="component" value="Unassembled WGS sequence"/>
</dbReference>
<reference evidence="1" key="1">
    <citation type="submission" date="2013-12" db="EMBL/GenBank/DDBJ databases">
        <authorList>
            <person name="Aslett M."/>
        </authorList>
    </citation>
    <scope>NUCLEOTIDE SEQUENCE [LARGE SCALE GENOMIC DNA]</scope>
    <source>
        <strain evidence="1">Lindley</strain>
    </source>
</reference>
<dbReference type="WBParaSite" id="GPLIN_000568500">
    <property type="protein sequence ID" value="GPLIN_000568500"/>
    <property type="gene ID" value="GPLIN_000568500"/>
</dbReference>
<organism evidence="1 2">
    <name type="scientific">Globodera pallida</name>
    <name type="common">Potato cyst nematode worm</name>
    <name type="synonym">Heterodera pallida</name>
    <dbReference type="NCBI Taxonomy" id="36090"/>
    <lineage>
        <taxon>Eukaryota</taxon>
        <taxon>Metazoa</taxon>
        <taxon>Ecdysozoa</taxon>
        <taxon>Nematoda</taxon>
        <taxon>Chromadorea</taxon>
        <taxon>Rhabditida</taxon>
        <taxon>Tylenchina</taxon>
        <taxon>Tylenchomorpha</taxon>
        <taxon>Tylenchoidea</taxon>
        <taxon>Heteroderidae</taxon>
        <taxon>Heteroderinae</taxon>
        <taxon>Globodera</taxon>
    </lineage>
</organism>
<protein>
    <submittedName>
        <fullName evidence="2">Fibronectin type-III domain-containing protein</fullName>
    </submittedName>
</protein>
<proteinExistence type="predicted"/>
<dbReference type="AlphaFoldDB" id="A0A183BYJ5"/>
<accession>A0A183BYJ5</accession>
<reference evidence="1" key="2">
    <citation type="submission" date="2014-05" db="EMBL/GenBank/DDBJ databases">
        <title>The genome and life-stage specific transcriptomes of Globodera pallida elucidate key aspects of plant parasitism by a cyst nematode.</title>
        <authorList>
            <person name="Cotton J.A."/>
            <person name="Lilley C.J."/>
            <person name="Jones L.M."/>
            <person name="Kikuchi T."/>
            <person name="Reid A.J."/>
            <person name="Thorpe P."/>
            <person name="Tsai I.J."/>
            <person name="Beasley H."/>
            <person name="Blok V."/>
            <person name="Cock P.J.A."/>
            <person name="Van den Akker S.E."/>
            <person name="Holroyd N."/>
            <person name="Hunt M."/>
            <person name="Mantelin S."/>
            <person name="Naghra H."/>
            <person name="Pain A."/>
            <person name="Palomares-Rius J.E."/>
            <person name="Zarowiecki M."/>
            <person name="Berriman M."/>
            <person name="Jones J.T."/>
            <person name="Urwin P.E."/>
        </authorList>
    </citation>
    <scope>NUCLEOTIDE SEQUENCE [LARGE SCALE GENOMIC DNA]</scope>
    <source>
        <strain evidence="1">Lindley</strain>
    </source>
</reference>
<name>A0A183BYJ5_GLOPA</name>